<dbReference type="InterPro" id="IPR001128">
    <property type="entry name" value="Cyt_P450"/>
</dbReference>
<organism evidence="11 12">
    <name type="scientific">Calocera cornea HHB12733</name>
    <dbReference type="NCBI Taxonomy" id="1353952"/>
    <lineage>
        <taxon>Eukaryota</taxon>
        <taxon>Fungi</taxon>
        <taxon>Dikarya</taxon>
        <taxon>Basidiomycota</taxon>
        <taxon>Agaricomycotina</taxon>
        <taxon>Dacrymycetes</taxon>
        <taxon>Dacrymycetales</taxon>
        <taxon>Dacrymycetaceae</taxon>
        <taxon>Calocera</taxon>
    </lineage>
</organism>
<keyword evidence="10" id="KW-0732">Signal</keyword>
<keyword evidence="6" id="KW-0560">Oxidoreductase</keyword>
<dbReference type="GO" id="GO:0005506">
    <property type="term" value="F:iron ion binding"/>
    <property type="evidence" value="ECO:0007669"/>
    <property type="project" value="InterPro"/>
</dbReference>
<gene>
    <name evidence="11" type="ORF">CALCODRAFT_371003</name>
</gene>
<dbReference type="PRINTS" id="PR00385">
    <property type="entry name" value="P450"/>
</dbReference>
<evidence type="ECO:0000313" key="12">
    <source>
        <dbReference type="Proteomes" id="UP000076842"/>
    </source>
</evidence>
<keyword evidence="12" id="KW-1185">Reference proteome</keyword>
<feature type="signal peptide" evidence="10">
    <location>
        <begin position="1"/>
        <end position="17"/>
    </location>
</feature>
<evidence type="ECO:0000256" key="3">
    <source>
        <dbReference type="ARBA" id="ARBA00010617"/>
    </source>
</evidence>
<dbReference type="Gene3D" id="1.10.630.10">
    <property type="entry name" value="Cytochrome P450"/>
    <property type="match status" value="1"/>
</dbReference>
<dbReference type="InParanoid" id="A0A165EHC0"/>
<dbReference type="STRING" id="1353952.A0A165EHC0"/>
<accession>A0A165EHC0</accession>
<dbReference type="GO" id="GO:0020037">
    <property type="term" value="F:heme binding"/>
    <property type="evidence" value="ECO:0007669"/>
    <property type="project" value="InterPro"/>
</dbReference>
<evidence type="ECO:0000256" key="10">
    <source>
        <dbReference type="SAM" id="SignalP"/>
    </source>
</evidence>
<name>A0A165EHC0_9BASI</name>
<dbReference type="Proteomes" id="UP000076842">
    <property type="component" value="Unassembled WGS sequence"/>
</dbReference>
<dbReference type="AlphaFoldDB" id="A0A165EHC0"/>
<dbReference type="InterPro" id="IPR050121">
    <property type="entry name" value="Cytochrome_P450_monoxygenase"/>
</dbReference>
<dbReference type="InterPro" id="IPR036396">
    <property type="entry name" value="Cyt_P450_sf"/>
</dbReference>
<evidence type="ECO:0000313" key="11">
    <source>
        <dbReference type="EMBL" id="KZT54870.1"/>
    </source>
</evidence>
<dbReference type="EMBL" id="KV424005">
    <property type="protein sequence ID" value="KZT54870.1"/>
    <property type="molecule type" value="Genomic_DNA"/>
</dbReference>
<dbReference type="PANTHER" id="PTHR24305">
    <property type="entry name" value="CYTOCHROME P450"/>
    <property type="match status" value="1"/>
</dbReference>
<reference evidence="11 12" key="1">
    <citation type="journal article" date="2016" name="Mol. Biol. Evol.">
        <title>Comparative Genomics of Early-Diverging Mushroom-Forming Fungi Provides Insights into the Origins of Lignocellulose Decay Capabilities.</title>
        <authorList>
            <person name="Nagy L.G."/>
            <person name="Riley R."/>
            <person name="Tritt A."/>
            <person name="Adam C."/>
            <person name="Daum C."/>
            <person name="Floudas D."/>
            <person name="Sun H."/>
            <person name="Yadav J.S."/>
            <person name="Pangilinan J."/>
            <person name="Larsson K.H."/>
            <person name="Matsuura K."/>
            <person name="Barry K."/>
            <person name="Labutti K."/>
            <person name="Kuo R."/>
            <person name="Ohm R.A."/>
            <person name="Bhattacharya S.S."/>
            <person name="Shirouzu T."/>
            <person name="Yoshinaga Y."/>
            <person name="Martin F.M."/>
            <person name="Grigoriev I.V."/>
            <person name="Hibbett D.S."/>
        </authorList>
    </citation>
    <scope>NUCLEOTIDE SEQUENCE [LARGE SCALE GENOMIC DNA]</scope>
    <source>
        <strain evidence="11 12">HHB12733</strain>
    </source>
</reference>
<proteinExistence type="inferred from homology"/>
<sequence>MFAICLLCALGSGVLLARWLLGDKELRLPPYIKGPRPASWLLGNQVELVKSEAGEANRSWRKKYGYVYKYRGCFGVEYLMLNDANAIRHVLQEQTITYGLEEPLRQFLWLVAGGGLFCAKGFEHAEQRRVLLPALKSTFVKSLAPTFASSVSKLVNEWSRRLETEGKDGIWDVNAFPWIKLLAADSFGASFLGPQFATLEGEEHELMKAHDGLLSGTFCPPTIIGILLLNLLLIIPCSLIKYCQYLPLAAMRKLKQVKDTRCRLATELIKKKRKQLDDNPDIKARDLLTIFVNLGEQNETTTLPPMSDEMICDQITTFIMAGFESTANTVSFALYEVARFPAIQERLYNELISVLGTASTQDLSQSFHAKLLDDLPYLTAVINETLRMHSAANYGLFKATKGDAIPLSVPIETTDHQTITSIPVMAGQRVVLSFDGFNRSEVVWGKDANEFRPERWLANSVSEVPDQHQCGGVYGNLASFGGGPSGCIGWFYAYVSITTNA</sequence>
<evidence type="ECO:0000256" key="2">
    <source>
        <dbReference type="ARBA" id="ARBA00005179"/>
    </source>
</evidence>
<feature type="binding site" description="axial binding residue" evidence="9">
    <location>
        <position position="487"/>
    </location>
    <ligand>
        <name>heme</name>
        <dbReference type="ChEBI" id="CHEBI:30413"/>
    </ligand>
    <ligandPart>
        <name>Fe</name>
        <dbReference type="ChEBI" id="CHEBI:18248"/>
    </ligandPart>
</feature>
<evidence type="ECO:0000256" key="1">
    <source>
        <dbReference type="ARBA" id="ARBA00001971"/>
    </source>
</evidence>
<dbReference type="SUPFAM" id="SSF48264">
    <property type="entry name" value="Cytochrome P450"/>
    <property type="match status" value="1"/>
</dbReference>
<dbReference type="OrthoDB" id="1470350at2759"/>
<dbReference type="PANTHER" id="PTHR24305:SF166">
    <property type="entry name" value="CYTOCHROME P450 12A4, MITOCHONDRIAL-RELATED"/>
    <property type="match status" value="1"/>
</dbReference>
<comment type="cofactor">
    <cofactor evidence="1 9">
        <name>heme</name>
        <dbReference type="ChEBI" id="CHEBI:30413"/>
    </cofactor>
</comment>
<dbReference type="InterPro" id="IPR002403">
    <property type="entry name" value="Cyt_P450_E_grp-IV"/>
</dbReference>
<dbReference type="Pfam" id="PF00067">
    <property type="entry name" value="p450"/>
    <property type="match status" value="1"/>
</dbReference>
<comment type="similarity">
    <text evidence="3">Belongs to the cytochrome P450 family.</text>
</comment>
<evidence type="ECO:0000256" key="9">
    <source>
        <dbReference type="PIRSR" id="PIRSR602403-1"/>
    </source>
</evidence>
<evidence type="ECO:0000256" key="7">
    <source>
        <dbReference type="ARBA" id="ARBA00023004"/>
    </source>
</evidence>
<comment type="pathway">
    <text evidence="2">Secondary metabolite biosynthesis.</text>
</comment>
<evidence type="ECO:0000256" key="6">
    <source>
        <dbReference type="ARBA" id="ARBA00023002"/>
    </source>
</evidence>
<dbReference type="PRINTS" id="PR00465">
    <property type="entry name" value="EP450IV"/>
</dbReference>
<keyword evidence="5 9" id="KW-0479">Metal-binding</keyword>
<evidence type="ECO:0000256" key="4">
    <source>
        <dbReference type="ARBA" id="ARBA00022617"/>
    </source>
</evidence>
<dbReference type="GO" id="GO:0004497">
    <property type="term" value="F:monooxygenase activity"/>
    <property type="evidence" value="ECO:0007669"/>
    <property type="project" value="UniProtKB-KW"/>
</dbReference>
<evidence type="ECO:0000256" key="5">
    <source>
        <dbReference type="ARBA" id="ARBA00022723"/>
    </source>
</evidence>
<evidence type="ECO:0000256" key="8">
    <source>
        <dbReference type="ARBA" id="ARBA00023033"/>
    </source>
</evidence>
<feature type="chain" id="PRO_5007857145" evidence="10">
    <location>
        <begin position="18"/>
        <end position="501"/>
    </location>
</feature>
<keyword evidence="8" id="KW-0503">Monooxygenase</keyword>
<protein>
    <submittedName>
        <fullName evidence="11">Cytochrome P450</fullName>
    </submittedName>
</protein>
<keyword evidence="4 9" id="KW-0349">Heme</keyword>
<dbReference type="GO" id="GO:0016705">
    <property type="term" value="F:oxidoreductase activity, acting on paired donors, with incorporation or reduction of molecular oxygen"/>
    <property type="evidence" value="ECO:0007669"/>
    <property type="project" value="InterPro"/>
</dbReference>
<keyword evidence="7 9" id="KW-0408">Iron</keyword>